<evidence type="ECO:0000259" key="3">
    <source>
        <dbReference type="Pfam" id="PF02732"/>
    </source>
</evidence>
<dbReference type="GO" id="GO:0000712">
    <property type="term" value="P:resolution of meiotic recombination intermediates"/>
    <property type="evidence" value="ECO:0007669"/>
    <property type="project" value="TreeGrafter"/>
</dbReference>
<keyword evidence="2" id="KW-0234">DNA repair</keyword>
<sequence length="72" mass="8412">MKRTQVCNPIFLIEECPSMRNQRIPFETLIQATCNSQIIDGFRVMWTRSAEDTVNWLAALTNHLRERASVRC</sequence>
<dbReference type="GO" id="GO:0048476">
    <property type="term" value="C:Holliday junction resolvase complex"/>
    <property type="evidence" value="ECO:0007669"/>
    <property type="project" value="UniProtKB-UniRule"/>
</dbReference>
<keyword evidence="2" id="KW-0539">Nucleus</keyword>
<dbReference type="GO" id="GO:0003677">
    <property type="term" value="F:DNA binding"/>
    <property type="evidence" value="ECO:0007669"/>
    <property type="project" value="UniProtKB-UniRule"/>
</dbReference>
<dbReference type="GO" id="GO:0006308">
    <property type="term" value="P:DNA catabolic process"/>
    <property type="evidence" value="ECO:0007669"/>
    <property type="project" value="UniProtKB-UniRule"/>
</dbReference>
<proteinExistence type="inferred from homology"/>
<dbReference type="InterPro" id="IPR011335">
    <property type="entry name" value="Restrct_endonuc-II-like"/>
</dbReference>
<keyword evidence="1 2" id="KW-0378">Hydrolase</keyword>
<dbReference type="GO" id="GO:0005634">
    <property type="term" value="C:nucleus"/>
    <property type="evidence" value="ECO:0007669"/>
    <property type="project" value="UniProtKB-SubCell"/>
</dbReference>
<reference evidence="6" key="1">
    <citation type="submission" date="2016-06" db="UniProtKB">
        <authorList>
            <consortium name="WormBaseParasite"/>
        </authorList>
    </citation>
    <scope>IDENTIFICATION</scope>
</reference>
<dbReference type="GO" id="GO:0000727">
    <property type="term" value="P:double-strand break repair via break-induced replication"/>
    <property type="evidence" value="ECO:0007669"/>
    <property type="project" value="UniProtKB-UniRule"/>
</dbReference>
<dbReference type="EC" id="3.1.22.-" evidence="2"/>
<protein>
    <recommendedName>
        <fullName evidence="2">Crossover junction endonuclease MUS81</fullName>
        <ecNumber evidence="2">3.1.22.-</ecNumber>
    </recommendedName>
</protein>
<dbReference type="InterPro" id="IPR033309">
    <property type="entry name" value="Mus81"/>
</dbReference>
<dbReference type="OrthoDB" id="5963188at2759"/>
<comment type="subcellular location">
    <subcellularLocation>
        <location evidence="2">Nucleus</location>
    </subcellularLocation>
</comment>
<keyword evidence="2" id="KW-0233">DNA recombination</keyword>
<dbReference type="GO" id="GO:0008821">
    <property type="term" value="F:crossover junction DNA endonuclease activity"/>
    <property type="evidence" value="ECO:0007669"/>
    <property type="project" value="UniProtKB-UniRule"/>
</dbReference>
<comment type="similarity">
    <text evidence="2">Belongs to the XPF family.</text>
</comment>
<keyword evidence="2" id="KW-0255">Endonuclease</keyword>
<dbReference type="WBParaSite" id="ECPE_0001691101-mRNA-1">
    <property type="protein sequence ID" value="ECPE_0001691101-mRNA-1"/>
    <property type="gene ID" value="ECPE_0001691101"/>
</dbReference>
<keyword evidence="2" id="KW-0227">DNA damage</keyword>
<keyword evidence="2" id="KW-0460">Magnesium</keyword>
<keyword evidence="2" id="KW-0540">Nuclease</keyword>
<evidence type="ECO:0000313" key="4">
    <source>
        <dbReference type="EMBL" id="VDP94140.1"/>
    </source>
</evidence>
<dbReference type="EMBL" id="UZAN01066305">
    <property type="protein sequence ID" value="VDP94140.1"/>
    <property type="molecule type" value="Genomic_DNA"/>
</dbReference>
<gene>
    <name evidence="4" type="ORF">ECPE_LOCUS16867</name>
</gene>
<comment type="subunit">
    <text evidence="2">Interacts with EME1.</text>
</comment>
<name>A0A183BCD3_9TREM</name>
<dbReference type="Gene3D" id="3.40.50.10130">
    <property type="match status" value="1"/>
</dbReference>
<accession>A0A183BCD3</accession>
<comment type="function">
    <text evidence="2">Interacts with EME1 to form a DNA structure-specific endonuclease with substrate preference for branched DNA structures with a 5'-end at the branch nick. Typical substrates include 3'-flap structures, D-loops, replication forks and nicked Holliday junctions. May be required in mitosis for the processing of stalled or collapsed replication fork intermediates. May be required in meiosis for the repair of meiosis-specific double strand breaks subsequent to single-end invasion (SEI).</text>
</comment>
<evidence type="ECO:0000313" key="6">
    <source>
        <dbReference type="WBParaSite" id="ECPE_0001691101-mRNA-1"/>
    </source>
</evidence>
<reference evidence="4 5" key="2">
    <citation type="submission" date="2018-11" db="EMBL/GenBank/DDBJ databases">
        <authorList>
            <consortium name="Pathogen Informatics"/>
        </authorList>
    </citation>
    <scope>NUCLEOTIDE SEQUENCE [LARGE SCALE GENOMIC DNA]</scope>
    <source>
        <strain evidence="4 5">Egypt</strain>
    </source>
</reference>
<dbReference type="GO" id="GO:0046872">
    <property type="term" value="F:metal ion binding"/>
    <property type="evidence" value="ECO:0007669"/>
    <property type="project" value="UniProtKB-UniRule"/>
</dbReference>
<keyword evidence="2" id="KW-0479">Metal-binding</keyword>
<dbReference type="InterPro" id="IPR006166">
    <property type="entry name" value="ERCC4_domain"/>
</dbReference>
<dbReference type="SUPFAM" id="SSF52980">
    <property type="entry name" value="Restriction endonuclease-like"/>
    <property type="match status" value="1"/>
</dbReference>
<evidence type="ECO:0000256" key="1">
    <source>
        <dbReference type="ARBA" id="ARBA00022801"/>
    </source>
</evidence>
<evidence type="ECO:0000256" key="2">
    <source>
        <dbReference type="RuleBase" id="RU369042"/>
    </source>
</evidence>
<comment type="cofactor">
    <cofactor evidence="2">
        <name>Mg(2+)</name>
        <dbReference type="ChEBI" id="CHEBI:18420"/>
    </cofactor>
</comment>
<dbReference type="AlphaFoldDB" id="A0A183BCD3"/>
<dbReference type="GO" id="GO:0031573">
    <property type="term" value="P:mitotic intra-S DNA damage checkpoint signaling"/>
    <property type="evidence" value="ECO:0007669"/>
    <property type="project" value="TreeGrafter"/>
</dbReference>
<dbReference type="Proteomes" id="UP000272942">
    <property type="component" value="Unassembled WGS sequence"/>
</dbReference>
<dbReference type="GO" id="GO:0048257">
    <property type="term" value="F:3'-flap endonuclease activity"/>
    <property type="evidence" value="ECO:0007669"/>
    <property type="project" value="TreeGrafter"/>
</dbReference>
<feature type="domain" description="ERCC4" evidence="3">
    <location>
        <begin position="1"/>
        <end position="60"/>
    </location>
</feature>
<evidence type="ECO:0000313" key="5">
    <source>
        <dbReference type="Proteomes" id="UP000272942"/>
    </source>
</evidence>
<dbReference type="Pfam" id="PF02732">
    <property type="entry name" value="ERCC4"/>
    <property type="match status" value="1"/>
</dbReference>
<dbReference type="PANTHER" id="PTHR13451:SF0">
    <property type="entry name" value="CROSSOVER JUNCTION ENDONUCLEASE MUS81"/>
    <property type="match status" value="1"/>
</dbReference>
<dbReference type="PANTHER" id="PTHR13451">
    <property type="entry name" value="CLASS II CROSSOVER JUNCTION ENDONUCLEASE MUS81"/>
    <property type="match status" value="1"/>
</dbReference>
<keyword evidence="5" id="KW-1185">Reference proteome</keyword>
<organism evidence="6">
    <name type="scientific">Echinostoma caproni</name>
    <dbReference type="NCBI Taxonomy" id="27848"/>
    <lineage>
        <taxon>Eukaryota</taxon>
        <taxon>Metazoa</taxon>
        <taxon>Spiralia</taxon>
        <taxon>Lophotrochozoa</taxon>
        <taxon>Platyhelminthes</taxon>
        <taxon>Trematoda</taxon>
        <taxon>Digenea</taxon>
        <taxon>Plagiorchiida</taxon>
        <taxon>Echinostomata</taxon>
        <taxon>Echinostomatoidea</taxon>
        <taxon>Echinostomatidae</taxon>
        <taxon>Echinostoma</taxon>
    </lineage>
</organism>